<evidence type="ECO:0000313" key="3">
    <source>
        <dbReference type="EMBL" id="MFC0682316.1"/>
    </source>
</evidence>
<keyword evidence="4" id="KW-1185">Reference proteome</keyword>
<dbReference type="EMBL" id="JBHLTG010000012">
    <property type="protein sequence ID" value="MFC0682316.1"/>
    <property type="molecule type" value="Genomic_DNA"/>
</dbReference>
<evidence type="ECO:0000256" key="2">
    <source>
        <dbReference type="SAM" id="Phobius"/>
    </source>
</evidence>
<name>A0ABV6RZA8_9GAMM</name>
<proteinExistence type="predicted"/>
<dbReference type="RefSeq" id="WP_386676225.1">
    <property type="nucleotide sequence ID" value="NZ_JBHLTG010000012.1"/>
</dbReference>
<comment type="caution">
    <text evidence="3">The sequence shown here is derived from an EMBL/GenBank/DDBJ whole genome shotgun (WGS) entry which is preliminary data.</text>
</comment>
<evidence type="ECO:0000313" key="4">
    <source>
        <dbReference type="Proteomes" id="UP001589896"/>
    </source>
</evidence>
<organism evidence="3 4">
    <name type="scientific">Lysobacter korlensis</name>
    <dbReference type="NCBI Taxonomy" id="553636"/>
    <lineage>
        <taxon>Bacteria</taxon>
        <taxon>Pseudomonadati</taxon>
        <taxon>Pseudomonadota</taxon>
        <taxon>Gammaproteobacteria</taxon>
        <taxon>Lysobacterales</taxon>
        <taxon>Lysobacteraceae</taxon>
        <taxon>Lysobacter</taxon>
    </lineage>
</organism>
<dbReference type="Proteomes" id="UP001589896">
    <property type="component" value="Unassembled WGS sequence"/>
</dbReference>
<keyword evidence="2" id="KW-0812">Transmembrane</keyword>
<gene>
    <name evidence="3" type="ORF">ACFFGH_31180</name>
</gene>
<accession>A0ABV6RZA8</accession>
<reference evidence="3 4" key="1">
    <citation type="submission" date="2024-09" db="EMBL/GenBank/DDBJ databases">
        <authorList>
            <person name="Sun Q."/>
            <person name="Mori K."/>
        </authorList>
    </citation>
    <scope>NUCLEOTIDE SEQUENCE [LARGE SCALE GENOMIC DNA]</scope>
    <source>
        <strain evidence="3 4">KCTC 23076</strain>
    </source>
</reference>
<feature type="transmembrane region" description="Helical" evidence="2">
    <location>
        <begin position="26"/>
        <end position="47"/>
    </location>
</feature>
<sequence>MIPAMLHLVPAQGGSTPDPDTVTPGVVGFLAILFLAVATILLVLDMLRRVRRTRYRGEVREQLERERAASREPQEPHDSAKSDDGSNAD</sequence>
<feature type="region of interest" description="Disordered" evidence="1">
    <location>
        <begin position="1"/>
        <end position="21"/>
    </location>
</feature>
<keyword evidence="2" id="KW-1133">Transmembrane helix</keyword>
<keyword evidence="2" id="KW-0472">Membrane</keyword>
<protein>
    <submittedName>
        <fullName evidence="3">Uncharacterized protein</fullName>
    </submittedName>
</protein>
<feature type="region of interest" description="Disordered" evidence="1">
    <location>
        <begin position="56"/>
        <end position="89"/>
    </location>
</feature>
<evidence type="ECO:0000256" key="1">
    <source>
        <dbReference type="SAM" id="MobiDB-lite"/>
    </source>
</evidence>